<dbReference type="PANTHER" id="PTHR30055">
    <property type="entry name" value="HTH-TYPE TRANSCRIPTIONAL REGULATOR RUTR"/>
    <property type="match status" value="1"/>
</dbReference>
<organism evidence="6 7">
    <name type="scientific">Geothrix edaphica</name>
    <dbReference type="NCBI Taxonomy" id="2927976"/>
    <lineage>
        <taxon>Bacteria</taxon>
        <taxon>Pseudomonadati</taxon>
        <taxon>Acidobacteriota</taxon>
        <taxon>Holophagae</taxon>
        <taxon>Holophagales</taxon>
        <taxon>Holophagaceae</taxon>
        <taxon>Geothrix</taxon>
    </lineage>
</organism>
<feature type="domain" description="HTH tetR-type" evidence="5">
    <location>
        <begin position="10"/>
        <end position="70"/>
    </location>
</feature>
<keyword evidence="1" id="KW-0805">Transcription regulation</keyword>
<sequence length="227" mass="25260">MNAQSTDSSLDTRQRLIEAAILTFAEKGFDGAGIREIAKRANANSALVTYHFGGKEGLYLEALRYIFARKACHVAELAAMPRFEGPGAREAALQGLKRHIQAFMEDLMACNRGPDPLDEAAMALMAREMQAPRPVSSALLMEQIRPHVEHLMHCLQVLRPDLSTGELMNMGLSIQGQMLYFRNSLGIVRLIRGNPDYPEDLSELTQHFTDFSLRGLGVPEAFPQPRH</sequence>
<dbReference type="InterPro" id="IPR036271">
    <property type="entry name" value="Tet_transcr_reg_TetR-rel_C_sf"/>
</dbReference>
<dbReference type="InterPro" id="IPR015292">
    <property type="entry name" value="Tscrpt_reg_YbiH_C"/>
</dbReference>
<keyword evidence="3" id="KW-0804">Transcription</keyword>
<dbReference type="EMBL" id="BSDC01000003">
    <property type="protein sequence ID" value="GLH68068.1"/>
    <property type="molecule type" value="Genomic_DNA"/>
</dbReference>
<accession>A0ABQ5Q0L5</accession>
<proteinExistence type="predicted"/>
<dbReference type="InterPro" id="IPR009057">
    <property type="entry name" value="Homeodomain-like_sf"/>
</dbReference>
<dbReference type="Pfam" id="PF00440">
    <property type="entry name" value="TetR_N"/>
    <property type="match status" value="1"/>
</dbReference>
<evidence type="ECO:0000259" key="5">
    <source>
        <dbReference type="PROSITE" id="PS50977"/>
    </source>
</evidence>
<evidence type="ECO:0000313" key="7">
    <source>
        <dbReference type="Proteomes" id="UP001165044"/>
    </source>
</evidence>
<evidence type="ECO:0000256" key="3">
    <source>
        <dbReference type="ARBA" id="ARBA00023163"/>
    </source>
</evidence>
<dbReference type="SUPFAM" id="SSF48498">
    <property type="entry name" value="Tetracyclin repressor-like, C-terminal domain"/>
    <property type="match status" value="1"/>
</dbReference>
<dbReference type="PANTHER" id="PTHR30055:SF234">
    <property type="entry name" value="HTH-TYPE TRANSCRIPTIONAL REGULATOR BETI"/>
    <property type="match status" value="1"/>
</dbReference>
<dbReference type="Gene3D" id="1.10.357.10">
    <property type="entry name" value="Tetracycline Repressor, domain 2"/>
    <property type="match status" value="1"/>
</dbReference>
<dbReference type="PRINTS" id="PR00455">
    <property type="entry name" value="HTHTETR"/>
</dbReference>
<protein>
    <submittedName>
        <fullName evidence="6">TetR family transcriptional regulator</fullName>
    </submittedName>
</protein>
<dbReference type="PROSITE" id="PS50977">
    <property type="entry name" value="HTH_TETR_2"/>
    <property type="match status" value="1"/>
</dbReference>
<reference evidence="6" key="1">
    <citation type="journal article" date="2023" name="Antonie Van Leeuwenhoek">
        <title>Mesoterricola silvestris gen. nov., sp. nov., Mesoterricola sediminis sp. nov., Geothrix oryzae sp. nov., Geothrix edaphica sp. nov., Geothrix rubra sp. nov., and Geothrix limicola sp. nov., six novel members of Acidobacteriota isolated from soils.</title>
        <authorList>
            <person name="Itoh H."/>
            <person name="Sugisawa Y."/>
            <person name="Mise K."/>
            <person name="Xu Z."/>
            <person name="Kuniyasu M."/>
            <person name="Ushijima N."/>
            <person name="Kawano K."/>
            <person name="Kobayashi E."/>
            <person name="Shiratori Y."/>
            <person name="Masuda Y."/>
            <person name="Senoo K."/>
        </authorList>
    </citation>
    <scope>NUCLEOTIDE SEQUENCE</scope>
    <source>
        <strain evidence="6">Red802</strain>
    </source>
</reference>
<evidence type="ECO:0000256" key="4">
    <source>
        <dbReference type="PROSITE-ProRule" id="PRU00335"/>
    </source>
</evidence>
<dbReference type="Gene3D" id="1.10.10.60">
    <property type="entry name" value="Homeodomain-like"/>
    <property type="match status" value="1"/>
</dbReference>
<gene>
    <name evidence="6" type="ORF">GETHED_24320</name>
</gene>
<dbReference type="Pfam" id="PF09209">
    <property type="entry name" value="CecR_C"/>
    <property type="match status" value="1"/>
</dbReference>
<dbReference type="RefSeq" id="WP_285609732.1">
    <property type="nucleotide sequence ID" value="NZ_BSDC01000003.1"/>
</dbReference>
<evidence type="ECO:0000313" key="6">
    <source>
        <dbReference type="EMBL" id="GLH68068.1"/>
    </source>
</evidence>
<dbReference type="Proteomes" id="UP001165044">
    <property type="component" value="Unassembled WGS sequence"/>
</dbReference>
<name>A0ABQ5Q0L5_9BACT</name>
<keyword evidence="7" id="KW-1185">Reference proteome</keyword>
<comment type="caution">
    <text evidence="6">The sequence shown here is derived from an EMBL/GenBank/DDBJ whole genome shotgun (WGS) entry which is preliminary data.</text>
</comment>
<dbReference type="InterPro" id="IPR001647">
    <property type="entry name" value="HTH_TetR"/>
</dbReference>
<dbReference type="SUPFAM" id="SSF46689">
    <property type="entry name" value="Homeodomain-like"/>
    <property type="match status" value="1"/>
</dbReference>
<feature type="DNA-binding region" description="H-T-H motif" evidence="4">
    <location>
        <begin position="33"/>
        <end position="52"/>
    </location>
</feature>
<keyword evidence="2 4" id="KW-0238">DNA-binding</keyword>
<evidence type="ECO:0000256" key="1">
    <source>
        <dbReference type="ARBA" id="ARBA00023015"/>
    </source>
</evidence>
<evidence type="ECO:0000256" key="2">
    <source>
        <dbReference type="ARBA" id="ARBA00023125"/>
    </source>
</evidence>
<dbReference type="InterPro" id="IPR050109">
    <property type="entry name" value="HTH-type_TetR-like_transc_reg"/>
</dbReference>